<dbReference type="InterPro" id="IPR001789">
    <property type="entry name" value="Sig_transdc_resp-reg_receiver"/>
</dbReference>
<feature type="domain" description="Response regulatory" evidence="3">
    <location>
        <begin position="6"/>
        <end position="117"/>
    </location>
</feature>
<accession>A0A1C7D1A8</accession>
<dbReference type="BMRB" id="A0A1C7D1A8"/>
<evidence type="ECO:0000313" key="4">
    <source>
        <dbReference type="PDB" id="5IEJ"/>
    </source>
</evidence>
<organism evidence="4">
    <name type="scientific">Sphingomonas melonis FR1</name>
    <dbReference type="NCBI Taxonomy" id="1090317"/>
    <lineage>
        <taxon>Bacteria</taxon>
        <taxon>Pseudomonadati</taxon>
        <taxon>Pseudomonadota</taxon>
        <taxon>Alphaproteobacteria</taxon>
        <taxon>Sphingomonadales</taxon>
        <taxon>Sphingomonadaceae</taxon>
        <taxon>Sphingomonas</taxon>
    </lineage>
</organism>
<dbReference type="PDB" id="5IEJ">
    <property type="method" value="NMR"/>
    <property type="chains" value="A=1-130"/>
</dbReference>
<dbReference type="PANTHER" id="PTHR44591">
    <property type="entry name" value="STRESS RESPONSE REGULATOR PROTEIN 1"/>
    <property type="match status" value="1"/>
</dbReference>
<name>A0A1C7D1A8_9SPHN</name>
<dbReference type="AlphaFoldDB" id="A0A1C7D1A8"/>
<dbReference type="SMR" id="A0A1C7D1A8"/>
<dbReference type="SMART" id="SM00448">
    <property type="entry name" value="REC"/>
    <property type="match status" value="1"/>
</dbReference>
<proteinExistence type="evidence at protein level"/>
<evidence type="ECO:0007829" key="5">
    <source>
        <dbReference type="PDB" id="5IEJ"/>
    </source>
</evidence>
<dbReference type="PROSITE" id="PS50110">
    <property type="entry name" value="RESPONSE_REGULATORY"/>
    <property type="match status" value="1"/>
</dbReference>
<sequence length="130" mass="13876">MSALTQILIVEDEPLIAMMLEDFLEVLDKTPVGTVDTVAGALARVEDGGIDAAILDVNLRGGEKSTPVAEALAARDIPFVFATGGSDDSVDSRFRDRPVLQKPFTMDGVAKALAALLVPRGSVEHHHHHH</sequence>
<protein>
    <submittedName>
        <fullName evidence="4">SdrG</fullName>
    </submittedName>
</protein>
<dbReference type="SUPFAM" id="SSF52172">
    <property type="entry name" value="CheY-like"/>
    <property type="match status" value="1"/>
</dbReference>
<dbReference type="PDBsum" id="5IEJ"/>
<evidence type="ECO:0000256" key="2">
    <source>
        <dbReference type="PROSITE-ProRule" id="PRU00169"/>
    </source>
</evidence>
<evidence type="ECO:0000256" key="1">
    <source>
        <dbReference type="ARBA" id="ARBA00022553"/>
    </source>
</evidence>
<dbReference type="Gene3D" id="3.40.50.2300">
    <property type="match status" value="1"/>
</dbReference>
<feature type="modified residue" description="4-aspartylphosphate" evidence="2">
    <location>
        <position position="56"/>
    </location>
</feature>
<dbReference type="InterPro" id="IPR050595">
    <property type="entry name" value="Bact_response_regulator"/>
</dbReference>
<dbReference type="Pfam" id="PF00072">
    <property type="entry name" value="Response_reg"/>
    <property type="match status" value="1"/>
</dbReference>
<keyword evidence="1 2" id="KW-0597">Phosphoprotein</keyword>
<dbReference type="InterPro" id="IPR011006">
    <property type="entry name" value="CheY-like_superfamily"/>
</dbReference>
<dbReference type="PANTHER" id="PTHR44591:SF24">
    <property type="entry name" value="PROTEIN-GLUTAMATE METHYLESTERASE_PROTEIN-GLUTAMINE GLUTAMINASE 1"/>
    <property type="match status" value="1"/>
</dbReference>
<keyword evidence="4 5" id="KW-0002">3D-structure</keyword>
<reference evidence="4 5" key="1">
    <citation type="journal article" date="2016" name="Structure">
        <title>Role of the PFXFATG[G/Y] Motif in the Activation of SdrG, a Response Regulator Involved in the Alphaproteobacterial General Stress Response.</title>
        <authorList>
            <person name="Campagne S."/>
            <person name="Dintner S."/>
            <person name="Gottschlich L."/>
            <person name="Thibault M."/>
            <person name="Bortfeld-Miller M."/>
            <person name="Kaczmarczyk A."/>
            <person name="Francez-Charlot A."/>
            <person name="Allain F.H."/>
            <person name="Vorholt J.A."/>
        </authorList>
    </citation>
    <scope>STRUCTURE BY NMR</scope>
</reference>
<evidence type="ECO:0000259" key="3">
    <source>
        <dbReference type="PROSITE" id="PS50110"/>
    </source>
</evidence>
<dbReference type="GO" id="GO:0000160">
    <property type="term" value="P:phosphorelay signal transduction system"/>
    <property type="evidence" value="ECO:0007669"/>
    <property type="project" value="InterPro"/>
</dbReference>